<dbReference type="RefSeq" id="XP_026733647.1">
    <property type="nucleotide sequence ID" value="XM_026877846.1"/>
</dbReference>
<dbReference type="InParanoid" id="A0A7E5VZD2"/>
<name>A0A7E5VZD2_TRINI</name>
<protein>
    <submittedName>
        <fullName evidence="2">Uncharacterized protein LOC113497988</fullName>
    </submittedName>
</protein>
<dbReference type="AlphaFoldDB" id="A0A7E5VZD2"/>
<keyword evidence="1" id="KW-1185">Reference proteome</keyword>
<dbReference type="OrthoDB" id="2266637at2759"/>
<proteinExistence type="predicted"/>
<dbReference type="Proteomes" id="UP000322000">
    <property type="component" value="Chromosome 10"/>
</dbReference>
<evidence type="ECO:0000313" key="2">
    <source>
        <dbReference type="RefSeq" id="XP_026733647.1"/>
    </source>
</evidence>
<evidence type="ECO:0000313" key="1">
    <source>
        <dbReference type="Proteomes" id="UP000322000"/>
    </source>
</evidence>
<dbReference type="KEGG" id="tnl:113497988"/>
<sequence length="180" mass="20639">MSSPSRRKCIRSQTRETIAKVYDFLKRDASDILQLASDPVCKSSPVLLEKLRDHLNSARKRTAVAVGVSERTVTNILAEEKETKFKCPYENRKKRAKKLELDQFNVDVIRSTIENYQSEHQELPTLLELKKIFQEKLNYCGSITTLRTALLQLGYSWRKTGGKKPGIVKNEINKLTLKAN</sequence>
<reference evidence="2" key="1">
    <citation type="submission" date="2025-08" db="UniProtKB">
        <authorList>
            <consortium name="RefSeq"/>
        </authorList>
    </citation>
    <scope>IDENTIFICATION</scope>
</reference>
<dbReference type="GeneID" id="113497988"/>
<organism evidence="1 2">
    <name type="scientific">Trichoplusia ni</name>
    <name type="common">Cabbage looper</name>
    <dbReference type="NCBI Taxonomy" id="7111"/>
    <lineage>
        <taxon>Eukaryota</taxon>
        <taxon>Metazoa</taxon>
        <taxon>Ecdysozoa</taxon>
        <taxon>Arthropoda</taxon>
        <taxon>Hexapoda</taxon>
        <taxon>Insecta</taxon>
        <taxon>Pterygota</taxon>
        <taxon>Neoptera</taxon>
        <taxon>Endopterygota</taxon>
        <taxon>Lepidoptera</taxon>
        <taxon>Glossata</taxon>
        <taxon>Ditrysia</taxon>
        <taxon>Noctuoidea</taxon>
        <taxon>Noctuidae</taxon>
        <taxon>Plusiinae</taxon>
        <taxon>Trichoplusia</taxon>
    </lineage>
</organism>
<gene>
    <name evidence="2" type="primary">LOC113497988</name>
</gene>
<accession>A0A7E5VZD2</accession>